<dbReference type="EMBL" id="CP001275">
    <property type="protein sequence ID" value="ACM06146.1"/>
    <property type="molecule type" value="Genomic_DNA"/>
</dbReference>
<dbReference type="STRING" id="309801.trd_0771"/>
<dbReference type="PANTHER" id="PTHR47618">
    <property type="entry name" value="BIFUNCTIONAL OLIGORIBONUCLEASE AND PAP PHOSPHATASE NRNA"/>
    <property type="match status" value="1"/>
</dbReference>
<evidence type="ECO:0000259" key="2">
    <source>
        <dbReference type="Pfam" id="PF02272"/>
    </source>
</evidence>
<dbReference type="eggNOG" id="COG0618">
    <property type="taxonomic scope" value="Bacteria"/>
</dbReference>
<dbReference type="InterPro" id="IPR038763">
    <property type="entry name" value="DHH_sf"/>
</dbReference>
<dbReference type="InterPro" id="IPR001667">
    <property type="entry name" value="DDH_dom"/>
</dbReference>
<dbReference type="RefSeq" id="WP_012642157.1">
    <property type="nucleotide sequence ID" value="NC_011959.1"/>
</dbReference>
<keyword evidence="4" id="KW-1185">Reference proteome</keyword>
<evidence type="ECO:0000259" key="1">
    <source>
        <dbReference type="Pfam" id="PF01368"/>
    </source>
</evidence>
<dbReference type="PANTHER" id="PTHR47618:SF1">
    <property type="entry name" value="BIFUNCTIONAL OLIGORIBONUCLEASE AND PAP PHOSPHATASE NRNA"/>
    <property type="match status" value="1"/>
</dbReference>
<accession>B9KZ58</accession>
<feature type="domain" description="DDH" evidence="1">
    <location>
        <begin position="13"/>
        <end position="157"/>
    </location>
</feature>
<dbReference type="HOGENOM" id="CLU_039720_0_0_0"/>
<protein>
    <submittedName>
        <fullName evidence="3">Exopolyphosphatase-related protein</fullName>
    </submittedName>
</protein>
<dbReference type="Proteomes" id="UP000000447">
    <property type="component" value="Chromosome"/>
</dbReference>
<dbReference type="GO" id="GO:0003676">
    <property type="term" value="F:nucleic acid binding"/>
    <property type="evidence" value="ECO:0007669"/>
    <property type="project" value="InterPro"/>
</dbReference>
<dbReference type="Pfam" id="PF01368">
    <property type="entry name" value="DHH"/>
    <property type="match status" value="1"/>
</dbReference>
<evidence type="ECO:0000313" key="4">
    <source>
        <dbReference type="Proteomes" id="UP000000447"/>
    </source>
</evidence>
<dbReference type="InterPro" id="IPR003156">
    <property type="entry name" value="DHHA1_dom"/>
</dbReference>
<dbReference type="AlphaFoldDB" id="B9KZ58"/>
<gene>
    <name evidence="3" type="ordered locus">trd_0771</name>
</gene>
<dbReference type="InterPro" id="IPR051319">
    <property type="entry name" value="Oligoribo/pAp-PDE_c-di-AMP_PDE"/>
</dbReference>
<feature type="domain" description="DHHA1" evidence="2">
    <location>
        <begin position="232"/>
        <end position="316"/>
    </location>
</feature>
<reference evidence="3 4" key="1">
    <citation type="journal article" date="2009" name="PLoS ONE">
        <title>Complete genome sequence of the aerobic CO-oxidizing thermophile Thermomicrobium roseum.</title>
        <authorList>
            <person name="Wu D."/>
            <person name="Raymond J."/>
            <person name="Wu M."/>
            <person name="Chatterji S."/>
            <person name="Ren Q."/>
            <person name="Graham J.E."/>
            <person name="Bryant D.A."/>
            <person name="Robb F."/>
            <person name="Colman A."/>
            <person name="Tallon L.J."/>
            <person name="Badger J.H."/>
            <person name="Madupu R."/>
            <person name="Ward N.L."/>
            <person name="Eisen J.A."/>
        </authorList>
    </citation>
    <scope>NUCLEOTIDE SEQUENCE [LARGE SCALE GENOMIC DNA]</scope>
    <source>
        <strain evidence="4">ATCC 27502 / DSM 5159 / P-2</strain>
    </source>
</reference>
<dbReference type="Gene3D" id="3.90.1640.10">
    <property type="entry name" value="inorganic pyrophosphatase (n-terminal core)"/>
    <property type="match status" value="1"/>
</dbReference>
<name>B9KZ58_THERP</name>
<proteinExistence type="predicted"/>
<dbReference type="KEGG" id="tro:trd_0771"/>
<organism evidence="3 4">
    <name type="scientific">Thermomicrobium roseum (strain ATCC 27502 / DSM 5159 / P-2)</name>
    <dbReference type="NCBI Taxonomy" id="309801"/>
    <lineage>
        <taxon>Bacteria</taxon>
        <taxon>Pseudomonadati</taxon>
        <taxon>Thermomicrobiota</taxon>
        <taxon>Thermomicrobia</taxon>
        <taxon>Thermomicrobiales</taxon>
        <taxon>Thermomicrobiaceae</taxon>
        <taxon>Thermomicrobium</taxon>
    </lineage>
</organism>
<dbReference type="Pfam" id="PF02272">
    <property type="entry name" value="DHHA1"/>
    <property type="match status" value="1"/>
</dbReference>
<sequence length="328" mass="35230">MAWELLAGSRTLLIATHANPDADAVASVLALRLVLAEHVQSAVCLTGDGLVPPNLEFLPGAEHLLRDPTSVTDPPDCIALLDCADPTRLGPLFRLHPAWFDGHIPIVNIDHHVTNTRYGSVDLVDPASAATTEVLAHWLEELEQPIVPDVATCLLTGLYGDTLSFQTTSTSARVFELAARLLEAGARQEDIVTHLFRSKPLSTVRLWGAALGRVRYEPPLIWTEITHRMLQEAGASPVEGEGIVNFLVGTHGTAVALLFYEQSEGWRVSLRSADGSVDVARLCQRYGGGGHPRAAGCRLPPGEAARRSFLDDLAAQVSALLSIELPSG</sequence>
<dbReference type="SUPFAM" id="SSF64182">
    <property type="entry name" value="DHH phosphoesterases"/>
    <property type="match status" value="1"/>
</dbReference>
<evidence type="ECO:0000313" key="3">
    <source>
        <dbReference type="EMBL" id="ACM06146.1"/>
    </source>
</evidence>
<dbReference type="Gene3D" id="3.10.310.30">
    <property type="match status" value="1"/>
</dbReference>